<comment type="catalytic activity">
    <reaction evidence="3">
        <text>guanosine + phosphate = alpha-D-ribose 1-phosphate + guanine</text>
        <dbReference type="Rhea" id="RHEA:13233"/>
        <dbReference type="ChEBI" id="CHEBI:16235"/>
        <dbReference type="ChEBI" id="CHEBI:16750"/>
        <dbReference type="ChEBI" id="CHEBI:43474"/>
        <dbReference type="ChEBI" id="CHEBI:57720"/>
        <dbReference type="EC" id="2.4.2.1"/>
    </reaction>
</comment>
<evidence type="ECO:0000256" key="2">
    <source>
        <dbReference type="ARBA" id="ARBA00022679"/>
    </source>
</evidence>
<comment type="caution">
    <text evidence="4">The sequence shown here is derived from an EMBL/GenBank/DDBJ whole genome shotgun (WGS) entry which is preliminary data.</text>
</comment>
<dbReference type="PANTHER" id="PTHR36540:SF1">
    <property type="entry name" value="PYRIMIDINE_PURINE NUCLEOSIDE PHOSPHORYLASE"/>
    <property type="match status" value="1"/>
</dbReference>
<keyword evidence="1 3" id="KW-0328">Glycosyltransferase</keyword>
<evidence type="ECO:0000256" key="1">
    <source>
        <dbReference type="ARBA" id="ARBA00022676"/>
    </source>
</evidence>
<dbReference type="GO" id="GO:0004731">
    <property type="term" value="F:purine-nucleoside phosphorylase activity"/>
    <property type="evidence" value="ECO:0007669"/>
    <property type="project" value="UniProtKB-UniRule"/>
</dbReference>
<dbReference type="EMBL" id="BSOT01000002">
    <property type="protein sequence ID" value="GLR69250.1"/>
    <property type="molecule type" value="Genomic_DNA"/>
</dbReference>
<proteinExistence type="inferred from homology"/>
<dbReference type="AlphaFoldDB" id="A0AA37T035"/>
<organism evidence="4 5">
    <name type="scientific">Agaribacter marinus</name>
    <dbReference type="NCBI Taxonomy" id="1431249"/>
    <lineage>
        <taxon>Bacteria</taxon>
        <taxon>Pseudomonadati</taxon>
        <taxon>Pseudomonadota</taxon>
        <taxon>Gammaproteobacteria</taxon>
        <taxon>Alteromonadales</taxon>
        <taxon>Alteromonadaceae</taxon>
        <taxon>Agaribacter</taxon>
    </lineage>
</organism>
<dbReference type="GO" id="GO:0005829">
    <property type="term" value="C:cytosol"/>
    <property type="evidence" value="ECO:0007669"/>
    <property type="project" value="TreeGrafter"/>
</dbReference>
<name>A0AA37T035_9ALTE</name>
<dbReference type="PANTHER" id="PTHR36540">
    <property type="entry name" value="PYRIMIDINE/PURINE NUCLEOSIDE PHOSPHORYLASE"/>
    <property type="match status" value="1"/>
</dbReference>
<evidence type="ECO:0000256" key="3">
    <source>
        <dbReference type="HAMAP-Rule" id="MF_01537"/>
    </source>
</evidence>
<dbReference type="EC" id="2.4.2.2" evidence="3"/>
<comment type="catalytic activity">
    <reaction evidence="3">
        <text>uridine + phosphate = alpha-D-ribose 1-phosphate + uracil</text>
        <dbReference type="Rhea" id="RHEA:24388"/>
        <dbReference type="ChEBI" id="CHEBI:16704"/>
        <dbReference type="ChEBI" id="CHEBI:17568"/>
        <dbReference type="ChEBI" id="CHEBI:43474"/>
        <dbReference type="ChEBI" id="CHEBI:57720"/>
        <dbReference type="EC" id="2.4.2.2"/>
    </reaction>
</comment>
<comment type="catalytic activity">
    <reaction evidence="3">
        <text>cytidine + phosphate = cytosine + alpha-D-ribose 1-phosphate</text>
        <dbReference type="Rhea" id="RHEA:52540"/>
        <dbReference type="ChEBI" id="CHEBI:16040"/>
        <dbReference type="ChEBI" id="CHEBI:17562"/>
        <dbReference type="ChEBI" id="CHEBI:43474"/>
        <dbReference type="ChEBI" id="CHEBI:57720"/>
        <dbReference type="EC" id="2.4.2.2"/>
    </reaction>
</comment>
<dbReference type="RefSeq" id="WP_284215580.1">
    <property type="nucleotide sequence ID" value="NZ_BSOT01000002.1"/>
</dbReference>
<dbReference type="InterPro" id="IPR009664">
    <property type="entry name" value="Ppnp"/>
</dbReference>
<comment type="similarity">
    <text evidence="3">Belongs to the nucleoside phosphorylase PpnP family.</text>
</comment>
<keyword evidence="2 3" id="KW-0808">Transferase</keyword>
<protein>
    <recommendedName>
        <fullName evidence="3">Pyrimidine/purine nucleoside phosphorylase</fullName>
        <ecNumber evidence="3">2.4.2.1</ecNumber>
        <ecNumber evidence="3">2.4.2.2</ecNumber>
    </recommendedName>
    <alternativeName>
        <fullName evidence="3">Adenosine phosphorylase</fullName>
    </alternativeName>
    <alternativeName>
        <fullName evidence="3">Cytidine phosphorylase</fullName>
    </alternativeName>
    <alternativeName>
        <fullName evidence="3">Guanosine phosphorylase</fullName>
    </alternativeName>
    <alternativeName>
        <fullName evidence="3">Inosine phosphorylase</fullName>
    </alternativeName>
    <alternativeName>
        <fullName evidence="3">Thymidine phosphorylase</fullName>
    </alternativeName>
    <alternativeName>
        <fullName evidence="3">Uridine phosphorylase</fullName>
    </alternativeName>
    <alternativeName>
        <fullName evidence="3">Xanthosine phosphorylase</fullName>
    </alternativeName>
</protein>
<sequence>MFDVNEYFEGKVKSIAFNTDTLPATLGVMAPGEYTFGTSEFETMTVASGALTVQLPGESSWQTFNATESFTVEANQSFNVKVSVDTAYVCAYGK</sequence>
<dbReference type="CDD" id="cd20296">
    <property type="entry name" value="cupin_PpnP-like"/>
    <property type="match status" value="1"/>
</dbReference>
<comment type="function">
    <text evidence="3">Catalyzes the phosphorolysis of diverse nucleosides, yielding D-ribose 1-phosphate and the respective free bases. Can use uridine, adenosine, guanosine, cytidine, thymidine, inosine and xanthosine as substrates. Also catalyzes the reverse reactions.</text>
</comment>
<dbReference type="SUPFAM" id="SSF51182">
    <property type="entry name" value="RmlC-like cupins"/>
    <property type="match status" value="1"/>
</dbReference>
<reference evidence="4" key="2">
    <citation type="submission" date="2023-01" db="EMBL/GenBank/DDBJ databases">
        <title>Draft genome sequence of Agaribacter marinus strain NBRC 110023.</title>
        <authorList>
            <person name="Sun Q."/>
            <person name="Mori K."/>
        </authorList>
    </citation>
    <scope>NUCLEOTIDE SEQUENCE</scope>
    <source>
        <strain evidence="4">NBRC 110023</strain>
    </source>
</reference>
<dbReference type="Proteomes" id="UP001156601">
    <property type="component" value="Unassembled WGS sequence"/>
</dbReference>
<dbReference type="InterPro" id="IPR014710">
    <property type="entry name" value="RmlC-like_jellyroll"/>
</dbReference>
<reference evidence="4" key="1">
    <citation type="journal article" date="2014" name="Int. J. Syst. Evol. Microbiol.">
        <title>Complete genome sequence of Corynebacterium casei LMG S-19264T (=DSM 44701T), isolated from a smear-ripened cheese.</title>
        <authorList>
            <consortium name="US DOE Joint Genome Institute (JGI-PGF)"/>
            <person name="Walter F."/>
            <person name="Albersmeier A."/>
            <person name="Kalinowski J."/>
            <person name="Ruckert C."/>
        </authorList>
    </citation>
    <scope>NUCLEOTIDE SEQUENCE</scope>
    <source>
        <strain evidence="4">NBRC 110023</strain>
    </source>
</reference>
<comment type="catalytic activity">
    <reaction evidence="3">
        <text>a purine D-ribonucleoside + phosphate = a purine nucleobase + alpha-D-ribose 1-phosphate</text>
        <dbReference type="Rhea" id="RHEA:19805"/>
        <dbReference type="ChEBI" id="CHEBI:26386"/>
        <dbReference type="ChEBI" id="CHEBI:43474"/>
        <dbReference type="ChEBI" id="CHEBI:57720"/>
        <dbReference type="ChEBI" id="CHEBI:142355"/>
        <dbReference type="EC" id="2.4.2.1"/>
    </reaction>
</comment>
<comment type="catalytic activity">
    <reaction evidence="3">
        <text>thymidine + phosphate = 2-deoxy-alpha-D-ribose 1-phosphate + thymine</text>
        <dbReference type="Rhea" id="RHEA:16037"/>
        <dbReference type="ChEBI" id="CHEBI:17748"/>
        <dbReference type="ChEBI" id="CHEBI:17821"/>
        <dbReference type="ChEBI" id="CHEBI:43474"/>
        <dbReference type="ChEBI" id="CHEBI:57259"/>
        <dbReference type="EC" id="2.4.2.2"/>
    </reaction>
</comment>
<dbReference type="FunFam" id="2.60.120.10:FF:000016">
    <property type="entry name" value="Pyrimidine/purine nucleoside phosphorylase"/>
    <property type="match status" value="1"/>
</dbReference>
<dbReference type="Pfam" id="PF06865">
    <property type="entry name" value="Ppnp"/>
    <property type="match status" value="1"/>
</dbReference>
<dbReference type="GO" id="GO:0016154">
    <property type="term" value="F:pyrimidine-nucleoside phosphorylase activity"/>
    <property type="evidence" value="ECO:0007669"/>
    <property type="project" value="UniProtKB-UniRule"/>
</dbReference>
<dbReference type="InterPro" id="IPR011051">
    <property type="entry name" value="RmlC_Cupin_sf"/>
</dbReference>
<dbReference type="HAMAP" id="MF_01537">
    <property type="entry name" value="Nucleos_phosphorylase_PpnP"/>
    <property type="match status" value="1"/>
</dbReference>
<gene>
    <name evidence="3" type="primary">ppnP</name>
    <name evidence="4" type="ORF">GCM10007852_01580</name>
</gene>
<keyword evidence="5" id="KW-1185">Reference proteome</keyword>
<accession>A0AA37T035</accession>
<comment type="catalytic activity">
    <reaction evidence="3">
        <text>xanthosine + phosphate = alpha-D-ribose 1-phosphate + xanthine</text>
        <dbReference type="Rhea" id="RHEA:27638"/>
        <dbReference type="ChEBI" id="CHEBI:17712"/>
        <dbReference type="ChEBI" id="CHEBI:18107"/>
        <dbReference type="ChEBI" id="CHEBI:43474"/>
        <dbReference type="ChEBI" id="CHEBI:57720"/>
        <dbReference type="EC" id="2.4.2.1"/>
    </reaction>
</comment>
<dbReference type="Gene3D" id="2.60.120.10">
    <property type="entry name" value="Jelly Rolls"/>
    <property type="match status" value="1"/>
</dbReference>
<comment type="catalytic activity">
    <reaction evidence="3">
        <text>adenosine + phosphate = alpha-D-ribose 1-phosphate + adenine</text>
        <dbReference type="Rhea" id="RHEA:27642"/>
        <dbReference type="ChEBI" id="CHEBI:16335"/>
        <dbReference type="ChEBI" id="CHEBI:16708"/>
        <dbReference type="ChEBI" id="CHEBI:43474"/>
        <dbReference type="ChEBI" id="CHEBI:57720"/>
        <dbReference type="EC" id="2.4.2.1"/>
    </reaction>
</comment>
<evidence type="ECO:0000313" key="4">
    <source>
        <dbReference type="EMBL" id="GLR69250.1"/>
    </source>
</evidence>
<dbReference type="EC" id="2.4.2.1" evidence="3"/>
<evidence type="ECO:0000313" key="5">
    <source>
        <dbReference type="Proteomes" id="UP001156601"/>
    </source>
</evidence>
<comment type="catalytic activity">
    <reaction evidence="3">
        <text>inosine + phosphate = alpha-D-ribose 1-phosphate + hypoxanthine</text>
        <dbReference type="Rhea" id="RHEA:27646"/>
        <dbReference type="ChEBI" id="CHEBI:17368"/>
        <dbReference type="ChEBI" id="CHEBI:17596"/>
        <dbReference type="ChEBI" id="CHEBI:43474"/>
        <dbReference type="ChEBI" id="CHEBI:57720"/>
        <dbReference type="EC" id="2.4.2.1"/>
    </reaction>
</comment>